<dbReference type="VEuPathDB" id="FungiDB:G647_07050"/>
<gene>
    <name evidence="1" type="ORF">G647_07050</name>
</gene>
<sequence>MGAFRMISPEIRIMIYQYCMDIRTTALFRTCKELYLESLPYLREKFVLGFYIDPRAPGSIIYLVDPHSRPWGDNRNIISVESAHEESMYIDFMPADQFGKIRIRIDAPDPADPPQLVRCWYQTKRLLSILLPRWRDPDRFPEDEVNDIITSPDRLTTRMPSFEVMFHNDDQRRWWRGSTQTAFRWSHSAPCCKVQLIRNMLEQRRLRCPGCVDFRDIVDLFQRVRNACSINIQIDCQEHPEVQSVVAKLKQSAVSNISFGLILNEKGRTAGPKSWAFDDAHILGKENARHIWLDYLLDQLPGSVAIDLDRERYDNWCLGYEEALRRSAFGYRFGTLQRTFGGGLEVLKVPGHMFRWS</sequence>
<proteinExistence type="predicted"/>
<reference evidence="1 2" key="1">
    <citation type="submission" date="2013-03" db="EMBL/GenBank/DDBJ databases">
        <title>The Genome Sequence of Cladophialophora carrionii CBS 160.54.</title>
        <authorList>
            <consortium name="The Broad Institute Genomics Platform"/>
            <person name="Cuomo C."/>
            <person name="de Hoog S."/>
            <person name="Gorbushina A."/>
            <person name="Walker B."/>
            <person name="Young S.K."/>
            <person name="Zeng Q."/>
            <person name="Gargeya S."/>
            <person name="Fitzgerald M."/>
            <person name="Haas B."/>
            <person name="Abouelleil A."/>
            <person name="Allen A.W."/>
            <person name="Alvarado L."/>
            <person name="Arachchi H.M."/>
            <person name="Berlin A.M."/>
            <person name="Chapman S.B."/>
            <person name="Gainer-Dewar J."/>
            <person name="Goldberg J."/>
            <person name="Griggs A."/>
            <person name="Gujja S."/>
            <person name="Hansen M."/>
            <person name="Howarth C."/>
            <person name="Imamovic A."/>
            <person name="Ireland A."/>
            <person name="Larimer J."/>
            <person name="McCowan C."/>
            <person name="Murphy C."/>
            <person name="Pearson M."/>
            <person name="Poon T.W."/>
            <person name="Priest M."/>
            <person name="Roberts A."/>
            <person name="Saif S."/>
            <person name="Shea T."/>
            <person name="Sisk P."/>
            <person name="Sykes S."/>
            <person name="Wortman J."/>
            <person name="Nusbaum C."/>
            <person name="Birren B."/>
        </authorList>
    </citation>
    <scope>NUCLEOTIDE SEQUENCE [LARGE SCALE GENOMIC DNA]</scope>
    <source>
        <strain evidence="1 2">CBS 160.54</strain>
    </source>
</reference>
<evidence type="ECO:0000313" key="2">
    <source>
        <dbReference type="Proteomes" id="UP000030678"/>
    </source>
</evidence>
<organism evidence="1 2">
    <name type="scientific">Cladophialophora carrionii CBS 160.54</name>
    <dbReference type="NCBI Taxonomy" id="1279043"/>
    <lineage>
        <taxon>Eukaryota</taxon>
        <taxon>Fungi</taxon>
        <taxon>Dikarya</taxon>
        <taxon>Ascomycota</taxon>
        <taxon>Pezizomycotina</taxon>
        <taxon>Eurotiomycetes</taxon>
        <taxon>Chaetothyriomycetidae</taxon>
        <taxon>Chaetothyriales</taxon>
        <taxon>Herpotrichiellaceae</taxon>
        <taxon>Cladophialophora</taxon>
    </lineage>
</organism>
<protein>
    <submittedName>
        <fullName evidence="1">Uncharacterized protein</fullName>
    </submittedName>
</protein>
<evidence type="ECO:0000313" key="1">
    <source>
        <dbReference type="EMBL" id="ETI20708.1"/>
    </source>
</evidence>
<dbReference type="RefSeq" id="XP_008729589.1">
    <property type="nucleotide sequence ID" value="XM_008731367.1"/>
</dbReference>
<dbReference type="AlphaFoldDB" id="V9D335"/>
<dbReference type="EMBL" id="KB822707">
    <property type="protein sequence ID" value="ETI20708.1"/>
    <property type="molecule type" value="Genomic_DNA"/>
</dbReference>
<accession>V9D335</accession>
<dbReference type="Proteomes" id="UP000030678">
    <property type="component" value="Unassembled WGS sequence"/>
</dbReference>
<dbReference type="OrthoDB" id="3940621at2759"/>
<dbReference type="GeneID" id="19985543"/>
<name>V9D335_9EURO</name>
<dbReference type="HOGENOM" id="CLU_046556_0_0_1"/>